<evidence type="ECO:0000256" key="1">
    <source>
        <dbReference type="SAM" id="MobiDB-lite"/>
    </source>
</evidence>
<feature type="compositionally biased region" description="Acidic residues" evidence="1">
    <location>
        <begin position="10"/>
        <end position="27"/>
    </location>
</feature>
<feature type="region of interest" description="Disordered" evidence="1">
    <location>
        <begin position="231"/>
        <end position="306"/>
    </location>
</feature>
<dbReference type="GeneID" id="37268748"/>
<sequence length="306" mass="33132">MNAIQLLDSSDSEVEELEERDELDSDDERPPPVALAAAPVAGAPIVAAAPVAVAAAPVAAAPVEAGPVAAAAPVDVEAAPLAAFDVEAALCLPQDSAANRKHLSDLRFAMAVTSWHARGTRKQRQGGAEADMPMADRSLRDAHEAGVSLVSVAVFAWQRTAEQVRSAILAVGEDGDVYRNACVRAAVKKLKRVFGADAEARTADEKRRADGLQSRIDGADGLESRIKELQRRAEDEKARADRAEGLQGQLNEEKRRADEQQRRADGLQTRIDEQQRRADEERRRADEQQRRAEDEKRRADGLQSLG</sequence>
<gene>
    <name evidence="2" type="ORF">FA09DRAFT_326348</name>
</gene>
<feature type="compositionally biased region" description="Basic and acidic residues" evidence="1">
    <location>
        <begin position="251"/>
        <end position="300"/>
    </location>
</feature>
<organism evidence="2 3">
    <name type="scientific">Tilletiopsis washingtonensis</name>
    <dbReference type="NCBI Taxonomy" id="58919"/>
    <lineage>
        <taxon>Eukaryota</taxon>
        <taxon>Fungi</taxon>
        <taxon>Dikarya</taxon>
        <taxon>Basidiomycota</taxon>
        <taxon>Ustilaginomycotina</taxon>
        <taxon>Exobasidiomycetes</taxon>
        <taxon>Entylomatales</taxon>
        <taxon>Entylomatales incertae sedis</taxon>
        <taxon>Tilletiopsis</taxon>
    </lineage>
</organism>
<dbReference type="RefSeq" id="XP_025596220.1">
    <property type="nucleotide sequence ID" value="XM_025741204.1"/>
</dbReference>
<evidence type="ECO:0000313" key="2">
    <source>
        <dbReference type="EMBL" id="PWN95941.1"/>
    </source>
</evidence>
<feature type="region of interest" description="Disordered" evidence="1">
    <location>
        <begin position="1"/>
        <end position="33"/>
    </location>
</feature>
<dbReference type="EMBL" id="KZ819301">
    <property type="protein sequence ID" value="PWN95941.1"/>
    <property type="molecule type" value="Genomic_DNA"/>
</dbReference>
<feature type="compositionally biased region" description="Basic and acidic residues" evidence="1">
    <location>
        <begin position="231"/>
        <end position="244"/>
    </location>
</feature>
<accession>A0A316Z327</accession>
<keyword evidence="3" id="KW-1185">Reference proteome</keyword>
<dbReference type="Proteomes" id="UP000245946">
    <property type="component" value="Unassembled WGS sequence"/>
</dbReference>
<dbReference type="AlphaFoldDB" id="A0A316Z327"/>
<protein>
    <submittedName>
        <fullName evidence="2">Uncharacterized protein</fullName>
    </submittedName>
</protein>
<name>A0A316Z327_9BASI</name>
<proteinExistence type="predicted"/>
<evidence type="ECO:0000313" key="3">
    <source>
        <dbReference type="Proteomes" id="UP000245946"/>
    </source>
</evidence>
<feature type="non-terminal residue" evidence="2">
    <location>
        <position position="306"/>
    </location>
</feature>
<reference evidence="2 3" key="1">
    <citation type="journal article" date="2018" name="Mol. Biol. Evol.">
        <title>Broad Genomic Sampling Reveals a Smut Pathogenic Ancestry of the Fungal Clade Ustilaginomycotina.</title>
        <authorList>
            <person name="Kijpornyongpan T."/>
            <person name="Mondo S.J."/>
            <person name="Barry K."/>
            <person name="Sandor L."/>
            <person name="Lee J."/>
            <person name="Lipzen A."/>
            <person name="Pangilinan J."/>
            <person name="LaButti K."/>
            <person name="Hainaut M."/>
            <person name="Henrissat B."/>
            <person name="Grigoriev I.V."/>
            <person name="Spatafora J.W."/>
            <person name="Aime M.C."/>
        </authorList>
    </citation>
    <scope>NUCLEOTIDE SEQUENCE [LARGE SCALE GENOMIC DNA]</scope>
    <source>
        <strain evidence="2 3">MCA 4186</strain>
    </source>
</reference>